<dbReference type="Proteomes" id="UP000237105">
    <property type="component" value="Unassembled WGS sequence"/>
</dbReference>
<reference evidence="3" key="1">
    <citation type="submission" date="2016-06" db="EMBL/GenBank/DDBJ databases">
        <title>Parallel loss of symbiosis genes in relatives of nitrogen-fixing non-legume Parasponia.</title>
        <authorList>
            <person name="Van Velzen R."/>
            <person name="Holmer R."/>
            <person name="Bu F."/>
            <person name="Rutten L."/>
            <person name="Van Zeijl A."/>
            <person name="Liu W."/>
            <person name="Santuari L."/>
            <person name="Cao Q."/>
            <person name="Sharma T."/>
            <person name="Shen D."/>
            <person name="Roswanjaya Y."/>
            <person name="Wardhani T."/>
            <person name="Kalhor M.S."/>
            <person name="Jansen J."/>
            <person name="Van den Hoogen J."/>
            <person name="Gungor B."/>
            <person name="Hartog M."/>
            <person name="Hontelez J."/>
            <person name="Verver J."/>
            <person name="Yang W.-C."/>
            <person name="Schijlen E."/>
            <person name="Repin R."/>
            <person name="Schilthuizen M."/>
            <person name="Schranz E."/>
            <person name="Heidstra R."/>
            <person name="Miyata K."/>
            <person name="Fedorova E."/>
            <person name="Kohlen W."/>
            <person name="Bisseling T."/>
            <person name="Smit S."/>
            <person name="Geurts R."/>
        </authorList>
    </citation>
    <scope>NUCLEOTIDE SEQUENCE [LARGE SCALE GENOMIC DNA]</scope>
    <source>
        <strain evidence="3">cv. WU1-14</strain>
    </source>
</reference>
<feature type="region of interest" description="Disordered" evidence="1">
    <location>
        <begin position="1"/>
        <end position="44"/>
    </location>
</feature>
<feature type="compositionally biased region" description="Polar residues" evidence="1">
    <location>
        <begin position="22"/>
        <end position="35"/>
    </location>
</feature>
<dbReference type="AlphaFoldDB" id="A0A2P5DZS2"/>
<evidence type="ECO:0000256" key="1">
    <source>
        <dbReference type="SAM" id="MobiDB-lite"/>
    </source>
</evidence>
<dbReference type="GO" id="GO:0003676">
    <property type="term" value="F:nucleic acid binding"/>
    <property type="evidence" value="ECO:0007669"/>
    <property type="project" value="InterPro"/>
</dbReference>
<proteinExistence type="predicted"/>
<accession>A0A2P5DZS2</accession>
<keyword evidence="3" id="KW-1185">Reference proteome</keyword>
<sequence>LRNTTLKGDSETSEASTKVAWNRSSQDRVQPNSSKNDMDKSSYKCTHCNQTGHTKGRCFELVEYPEWWDHSRSKKKGPSTATIADTTAKDGVTNKASTLVIARDNGGKFLNISASVCDNT</sequence>
<dbReference type="PANTHER" id="PTHR34222">
    <property type="entry name" value="GAG_PRE-INTEGRS DOMAIN-CONTAINING PROTEIN"/>
    <property type="match status" value="1"/>
</dbReference>
<dbReference type="InterPro" id="IPR036875">
    <property type="entry name" value="Znf_CCHC_sf"/>
</dbReference>
<evidence type="ECO:0000313" key="2">
    <source>
        <dbReference type="EMBL" id="PON78791.1"/>
    </source>
</evidence>
<dbReference type="GO" id="GO:0008270">
    <property type="term" value="F:zinc ion binding"/>
    <property type="evidence" value="ECO:0007669"/>
    <property type="project" value="InterPro"/>
</dbReference>
<organism evidence="2 3">
    <name type="scientific">Parasponia andersonii</name>
    <name type="common">Sponia andersonii</name>
    <dbReference type="NCBI Taxonomy" id="3476"/>
    <lineage>
        <taxon>Eukaryota</taxon>
        <taxon>Viridiplantae</taxon>
        <taxon>Streptophyta</taxon>
        <taxon>Embryophyta</taxon>
        <taxon>Tracheophyta</taxon>
        <taxon>Spermatophyta</taxon>
        <taxon>Magnoliopsida</taxon>
        <taxon>eudicotyledons</taxon>
        <taxon>Gunneridae</taxon>
        <taxon>Pentapetalae</taxon>
        <taxon>rosids</taxon>
        <taxon>fabids</taxon>
        <taxon>Rosales</taxon>
        <taxon>Cannabaceae</taxon>
        <taxon>Parasponia</taxon>
    </lineage>
</organism>
<evidence type="ECO:0000313" key="3">
    <source>
        <dbReference type="Proteomes" id="UP000237105"/>
    </source>
</evidence>
<protein>
    <submittedName>
        <fullName evidence="2">Zinc finger, CCHC-type</fullName>
    </submittedName>
</protein>
<name>A0A2P5DZS2_PARAD</name>
<dbReference type="SUPFAM" id="SSF57756">
    <property type="entry name" value="Retrovirus zinc finger-like domains"/>
    <property type="match status" value="1"/>
</dbReference>
<feature type="non-terminal residue" evidence="2">
    <location>
        <position position="1"/>
    </location>
</feature>
<dbReference type="EMBL" id="JXTB01000007">
    <property type="protein sequence ID" value="PON78791.1"/>
    <property type="molecule type" value="Genomic_DNA"/>
</dbReference>
<gene>
    <name evidence="2" type="ORF">PanWU01x14_016900</name>
</gene>
<dbReference type="PANTHER" id="PTHR34222:SF43">
    <property type="entry name" value="RETROTRANSPOSON GAG DOMAIN-CONTAINING PROTEIN"/>
    <property type="match status" value="1"/>
</dbReference>
<comment type="caution">
    <text evidence="2">The sequence shown here is derived from an EMBL/GenBank/DDBJ whole genome shotgun (WGS) entry which is preliminary data.</text>
</comment>
<dbReference type="OrthoDB" id="1190472at2759"/>